<reference evidence="1" key="1">
    <citation type="journal article" date="2014" name="Int. J. Syst. Evol. Microbiol.">
        <title>Complete genome sequence of Corynebacterium casei LMG S-19264T (=DSM 44701T), isolated from a smear-ripened cheese.</title>
        <authorList>
            <consortium name="US DOE Joint Genome Institute (JGI-PGF)"/>
            <person name="Walter F."/>
            <person name="Albersmeier A."/>
            <person name="Kalinowski J."/>
            <person name="Ruckert C."/>
        </authorList>
    </citation>
    <scope>NUCLEOTIDE SEQUENCE</scope>
    <source>
        <strain evidence="1">JCM 4784</strain>
    </source>
</reference>
<name>A0A919DXJ0_9ACTN</name>
<keyword evidence="2" id="KW-1185">Reference proteome</keyword>
<comment type="caution">
    <text evidence="1">The sequence shown here is derived from an EMBL/GenBank/DDBJ whole genome shotgun (WGS) entry which is preliminary data.</text>
</comment>
<proteinExistence type="predicted"/>
<sequence>MKTALPCYYHLDVEVSPERIEQVSRILAAHLRHWGLETLAERVCHCVGVLLRAVEENGSDKNTGIEMWWTGQHLITAVSDNEPDLPDPHYGPQGCLAQIAALSDGWGNYPATHGKIIWFSHRARSHVGARLRPSTPAPTLREARPEPRAVPVAVLTSAADPRPGLAAASASAGGRTAGAAIAGAATASATAGAGQPPGHVLP</sequence>
<evidence type="ECO:0000313" key="2">
    <source>
        <dbReference type="Proteomes" id="UP000608024"/>
    </source>
</evidence>
<dbReference type="RefSeq" id="WP_229926151.1">
    <property type="nucleotide sequence ID" value="NZ_BNBT01000204.1"/>
</dbReference>
<evidence type="ECO:0008006" key="3">
    <source>
        <dbReference type="Google" id="ProtNLM"/>
    </source>
</evidence>
<gene>
    <name evidence="1" type="ORF">GCM10018785_70600</name>
</gene>
<dbReference type="EMBL" id="BNBT01000204">
    <property type="protein sequence ID" value="GHE95233.1"/>
    <property type="molecule type" value="Genomic_DNA"/>
</dbReference>
<dbReference type="AlphaFoldDB" id="A0A919DXJ0"/>
<dbReference type="Proteomes" id="UP000608024">
    <property type="component" value="Unassembled WGS sequence"/>
</dbReference>
<organism evidence="1 2">
    <name type="scientific">Streptomyces longispororuber</name>
    <dbReference type="NCBI Taxonomy" id="68230"/>
    <lineage>
        <taxon>Bacteria</taxon>
        <taxon>Bacillati</taxon>
        <taxon>Actinomycetota</taxon>
        <taxon>Actinomycetes</taxon>
        <taxon>Kitasatosporales</taxon>
        <taxon>Streptomycetaceae</taxon>
        <taxon>Streptomyces</taxon>
    </lineage>
</organism>
<protein>
    <recommendedName>
        <fullName evidence="3">Pep a2</fullName>
    </recommendedName>
</protein>
<accession>A0A919DXJ0</accession>
<evidence type="ECO:0000313" key="1">
    <source>
        <dbReference type="EMBL" id="GHE95233.1"/>
    </source>
</evidence>
<reference evidence="1" key="2">
    <citation type="submission" date="2020-09" db="EMBL/GenBank/DDBJ databases">
        <authorList>
            <person name="Sun Q."/>
            <person name="Ohkuma M."/>
        </authorList>
    </citation>
    <scope>NUCLEOTIDE SEQUENCE</scope>
    <source>
        <strain evidence="1">JCM 4784</strain>
    </source>
</reference>